<accession>A0A9W9JZ58</accession>
<evidence type="ECO:0000256" key="2">
    <source>
        <dbReference type="ARBA" id="ARBA00023043"/>
    </source>
</evidence>
<feature type="repeat" description="ANK" evidence="3">
    <location>
        <begin position="661"/>
        <end position="693"/>
    </location>
</feature>
<protein>
    <submittedName>
        <fullName evidence="5">Uncharacterized protein</fullName>
    </submittedName>
</protein>
<dbReference type="PANTHER" id="PTHR24198">
    <property type="entry name" value="ANKYRIN REPEAT AND PROTEIN KINASE DOMAIN-CONTAINING PROTEIN"/>
    <property type="match status" value="1"/>
</dbReference>
<dbReference type="PRINTS" id="PR01415">
    <property type="entry name" value="ANKYRIN"/>
</dbReference>
<evidence type="ECO:0000313" key="6">
    <source>
        <dbReference type="Proteomes" id="UP001149165"/>
    </source>
</evidence>
<dbReference type="SMART" id="SM00248">
    <property type="entry name" value="ANK"/>
    <property type="match status" value="21"/>
</dbReference>
<dbReference type="PROSITE" id="PS50297">
    <property type="entry name" value="ANK_REP_REGION"/>
    <property type="match status" value="6"/>
</dbReference>
<keyword evidence="2 3" id="KW-0040">ANK repeat</keyword>
<keyword evidence="1" id="KW-0677">Repeat</keyword>
<feature type="region of interest" description="Disordered" evidence="4">
    <location>
        <begin position="19"/>
        <end position="50"/>
    </location>
</feature>
<dbReference type="Gene3D" id="1.25.40.20">
    <property type="entry name" value="Ankyrin repeat-containing domain"/>
    <property type="match status" value="3"/>
</dbReference>
<feature type="repeat" description="ANK" evidence="3">
    <location>
        <begin position="799"/>
        <end position="831"/>
    </location>
</feature>
<evidence type="ECO:0000313" key="5">
    <source>
        <dbReference type="EMBL" id="KAJ5087239.1"/>
    </source>
</evidence>
<dbReference type="Pfam" id="PF00023">
    <property type="entry name" value="Ank"/>
    <property type="match status" value="1"/>
</dbReference>
<dbReference type="Pfam" id="PF12796">
    <property type="entry name" value="Ank_2"/>
    <property type="match status" value="5"/>
</dbReference>
<dbReference type="InterPro" id="IPR036770">
    <property type="entry name" value="Ankyrin_rpt-contain_sf"/>
</dbReference>
<feature type="repeat" description="ANK" evidence="3">
    <location>
        <begin position="1324"/>
        <end position="1353"/>
    </location>
</feature>
<dbReference type="OrthoDB" id="4311069at2759"/>
<gene>
    <name evidence="5" type="ORF">N7456_010855</name>
</gene>
<feature type="repeat" description="ANK" evidence="3">
    <location>
        <begin position="1076"/>
        <end position="1108"/>
    </location>
</feature>
<dbReference type="PROSITE" id="PS50088">
    <property type="entry name" value="ANK_REPEAT"/>
    <property type="match status" value="9"/>
</dbReference>
<evidence type="ECO:0000256" key="1">
    <source>
        <dbReference type="ARBA" id="ARBA00022737"/>
    </source>
</evidence>
<comment type="caution">
    <text evidence="5">The sequence shown here is derived from an EMBL/GenBank/DDBJ whole genome shotgun (WGS) entry which is preliminary data.</text>
</comment>
<dbReference type="SUPFAM" id="SSF48403">
    <property type="entry name" value="Ankyrin repeat"/>
    <property type="match status" value="2"/>
</dbReference>
<feature type="repeat" description="ANK" evidence="3">
    <location>
        <begin position="694"/>
        <end position="727"/>
    </location>
</feature>
<keyword evidence="6" id="KW-1185">Reference proteome</keyword>
<evidence type="ECO:0000256" key="3">
    <source>
        <dbReference type="PROSITE-ProRule" id="PRU00023"/>
    </source>
</evidence>
<reference evidence="5" key="2">
    <citation type="journal article" date="2023" name="IMA Fungus">
        <title>Comparative genomic study of the Penicillium genus elucidates a diverse pangenome and 15 lateral gene transfer events.</title>
        <authorList>
            <person name="Petersen C."/>
            <person name="Sorensen T."/>
            <person name="Nielsen M.R."/>
            <person name="Sondergaard T.E."/>
            <person name="Sorensen J.L."/>
            <person name="Fitzpatrick D.A."/>
            <person name="Frisvad J.C."/>
            <person name="Nielsen K.L."/>
        </authorList>
    </citation>
    <scope>NUCLEOTIDE SEQUENCE</scope>
    <source>
        <strain evidence="5">IBT 30069</strain>
    </source>
</reference>
<feature type="repeat" description="ANK" evidence="3">
    <location>
        <begin position="1109"/>
        <end position="1141"/>
    </location>
</feature>
<feature type="repeat" description="ANK" evidence="3">
    <location>
        <begin position="1142"/>
        <end position="1174"/>
    </location>
</feature>
<name>A0A9W9JZ58_9EURO</name>
<proteinExistence type="predicted"/>
<dbReference type="Pfam" id="PF13857">
    <property type="entry name" value="Ank_5"/>
    <property type="match status" value="1"/>
</dbReference>
<feature type="compositionally biased region" description="Basic and acidic residues" evidence="4">
    <location>
        <begin position="26"/>
        <end position="43"/>
    </location>
</feature>
<reference evidence="5" key="1">
    <citation type="submission" date="2022-11" db="EMBL/GenBank/DDBJ databases">
        <authorList>
            <person name="Petersen C."/>
        </authorList>
    </citation>
    <scope>NUCLEOTIDE SEQUENCE</scope>
    <source>
        <strain evidence="5">IBT 30069</strain>
    </source>
</reference>
<feature type="repeat" description="ANK" evidence="3">
    <location>
        <begin position="1010"/>
        <end position="1042"/>
    </location>
</feature>
<dbReference type="InterPro" id="IPR002110">
    <property type="entry name" value="Ankyrin_rpt"/>
</dbReference>
<dbReference type="PANTHER" id="PTHR24198:SF165">
    <property type="entry name" value="ANKYRIN REPEAT-CONTAINING PROTEIN-RELATED"/>
    <property type="match status" value="1"/>
</dbReference>
<dbReference type="EMBL" id="JAPQKH010000007">
    <property type="protein sequence ID" value="KAJ5087239.1"/>
    <property type="molecule type" value="Genomic_DNA"/>
</dbReference>
<feature type="repeat" description="ANK" evidence="3">
    <location>
        <begin position="837"/>
        <end position="864"/>
    </location>
</feature>
<dbReference type="Proteomes" id="UP001149165">
    <property type="component" value="Unassembled WGS sequence"/>
</dbReference>
<organism evidence="5 6">
    <name type="scientific">Penicillium angulare</name>
    <dbReference type="NCBI Taxonomy" id="116970"/>
    <lineage>
        <taxon>Eukaryota</taxon>
        <taxon>Fungi</taxon>
        <taxon>Dikarya</taxon>
        <taxon>Ascomycota</taxon>
        <taxon>Pezizomycotina</taxon>
        <taxon>Eurotiomycetes</taxon>
        <taxon>Eurotiomycetidae</taxon>
        <taxon>Eurotiales</taxon>
        <taxon>Aspergillaceae</taxon>
        <taxon>Penicillium</taxon>
    </lineage>
</organism>
<sequence length="1435" mass="160212">MFITTDMYNIISRSLKENLPSTSNDVRPKDYGDDDEKKKEPKTDVIAPDNKNSPGIREIINLCFIFDVPFEEACLCEKSHQKLVSGCTEESEDMLSAEYLNQLVTRFQESKDNTIEAQFDLDCLAWIISQAPPVCPPAPVPRDKTIDCITNLEAFKHLSKHNVPSFLHLHATGGVSKITQHLMEHLSTICVNDSSTYYLLPGSIVYFEFNGKDPIPKQMASMIAYFVSVAFSRFDRPSVIAPLTRYNHQRCWTLDDLFLIFTHVKSANNMKDLTFAVGRMDLCDEPTLQVFLRYMKLLTDRQRERVFFIISTQGDEEALSKYPTDWARVNLENVAPELYTKTIEEEMSLNSDLQPLSPWGANALLHISHAARYLSPTELACLMNTEDDEIKLTLDEDEISKFIKKINEHIGSRVVMQANKLHPIYPFDGDEDLSFHVSITKRLLLYLKSPVIQDRILSFCDRHPGLMGIPVSPPGDDLISYAVLHWPSHYLAAGKTGPLEPVCDFLQDQKATRVWSEAYRVLSNPATRTNRCYLSPIPLVGMIGLEDAFSALAKKLQTSKTFQIDCNLALIEAARYGHVNMAHQIMEKVEPDNHTLSDAMMAAGSSSTNDLLHELVDMASLWNGFDWPPDLLLRASTNGDHETVKRLLDSGMTANPPDPFQQRTPLHLAALNGHDKAIELLLEANADIKSKAHVGRTPLLTASTGMASPELIKMLISAGSYIEVEDEDLCPPLQNAIYYGNLAAAEELLKAGADPEHGAHHEDSATWQARPLFLCAQRNQIEGIQLLLKYKAKVDSPWRNLSPLWNAVNNENLEASRLLLEGGADPNLNPDGYDMILLLAVNKWNVELVKLLLDHGADIEQEDNSDSWRNTALSRAAGISNPEVLKCLLEFGANVNHVGKNSQAPLSVATWCANEENVRILVEAGADISIPMGPTGWLPIHASYDSPANIRLLLETGSDIDAEIIHGTVLHVAVEIVYRESVRFLLGRDPKPNLELKSKEPYVVDFHSDSGFTPLSIACWGDSDDIVRWLIEAGADANHRTDQGRLPIDLTVRNGCLFALRVLLEYRVSLVNEDDEGNTVLHNITRKTTPAMVELLVNGGASVAAQNNKGETPLQKAVNAANSSVAKLLLEKGANPNQSGTEYYSLLHIACSARDLPTLKVLVENGANIQRADTLKEAPRLMTSVLNDWNTDGHDPLTEMLEYLVEECKIDVNGRGGLFESPLTTACYYELSPQVRYLLEKGTDPNVEDTFGRRAFHLSCTDSGTDIIETLLDFKAEIFADGQPVRDKMGRTAIHFAAVSGNWMGFKRISDLYDETELLRPDNEGWTPLFWALLNRRASVEIVRYLIDHGADLWMTVSGLKLVKWSPLRLGRYIGVSDEILSLLTPNPLMRHIENGMKKENWDDGAHISRKADEKTKCCLSCRVVSHLHQKLVPL</sequence>
<evidence type="ECO:0000256" key="4">
    <source>
        <dbReference type="SAM" id="MobiDB-lite"/>
    </source>
</evidence>